<dbReference type="PANTHER" id="PTHR14096:SF1">
    <property type="entry name" value="APOLIPOPROTEIN L DOMAIN-CONTAINING PROTEIN 1"/>
    <property type="match status" value="1"/>
</dbReference>
<keyword evidence="4" id="KW-1185">Reference proteome</keyword>
<dbReference type="GO" id="GO:0005911">
    <property type="term" value="C:cell-cell junction"/>
    <property type="evidence" value="ECO:0007669"/>
    <property type="project" value="Ensembl"/>
</dbReference>
<dbReference type="GO" id="GO:0090559">
    <property type="term" value="P:regulation of membrane permeability"/>
    <property type="evidence" value="ECO:0007669"/>
    <property type="project" value="Ensembl"/>
</dbReference>
<dbReference type="GeneTree" id="ENSGT01030000234599"/>
<name>A0A8D0DP02_SALMN</name>
<dbReference type="GO" id="GO:0006869">
    <property type="term" value="P:lipid transport"/>
    <property type="evidence" value="ECO:0007669"/>
    <property type="project" value="InterPro"/>
</dbReference>
<sequence length="243" mass="26634">EALWSGNVFLGALDPTHHFHIVLLNQRTKLRNHIKNLYKISQRMNKLHRHSLIANFTGSSLSAAGAIAAIVGLSLSPVTLGASLFASGVGLGVAAAGGAVSVTSDLSLVLSNSREVRKVKEIAVSCHSQLREIMNCLGFLHRRQGPLDPVLLPAEKRASVALYNSICFMMFYGSHGFLIPEHREEVTKVSHAVLKAKVQKLAENLDSCARPMDEICMLLENRRELSLRARMSTPWDVSGQNQF</sequence>
<protein>
    <submittedName>
        <fullName evidence="3">Apolipoprotein L domain containing 1</fullName>
    </submittedName>
</protein>
<accession>A0A8D0DP02</accession>
<dbReference type="GO" id="GO:0160192">
    <property type="term" value="P:autophagosome-dependent secretion"/>
    <property type="evidence" value="ECO:0007669"/>
    <property type="project" value="Ensembl"/>
</dbReference>
<dbReference type="Proteomes" id="UP000694421">
    <property type="component" value="Unplaced"/>
</dbReference>
<evidence type="ECO:0000313" key="4">
    <source>
        <dbReference type="Proteomes" id="UP000694421"/>
    </source>
</evidence>
<dbReference type="GO" id="GO:0005576">
    <property type="term" value="C:extracellular region"/>
    <property type="evidence" value="ECO:0007669"/>
    <property type="project" value="InterPro"/>
</dbReference>
<dbReference type="GO" id="GO:0042157">
    <property type="term" value="P:lipoprotein metabolic process"/>
    <property type="evidence" value="ECO:0007669"/>
    <property type="project" value="InterPro"/>
</dbReference>
<evidence type="ECO:0000256" key="2">
    <source>
        <dbReference type="SAM" id="Phobius"/>
    </source>
</evidence>
<feature type="transmembrane region" description="Helical" evidence="2">
    <location>
        <begin position="52"/>
        <end position="73"/>
    </location>
</feature>
<evidence type="ECO:0000256" key="1">
    <source>
        <dbReference type="ARBA" id="ARBA00010090"/>
    </source>
</evidence>
<reference evidence="3" key="2">
    <citation type="submission" date="2025-09" db="UniProtKB">
        <authorList>
            <consortium name="Ensembl"/>
        </authorList>
    </citation>
    <scope>IDENTIFICATION</scope>
</reference>
<dbReference type="PANTHER" id="PTHR14096">
    <property type="entry name" value="APOLIPOPROTEIN L"/>
    <property type="match status" value="1"/>
</dbReference>
<dbReference type="GO" id="GO:0001525">
    <property type="term" value="P:angiogenesis"/>
    <property type="evidence" value="ECO:0007669"/>
    <property type="project" value="TreeGrafter"/>
</dbReference>
<dbReference type="Pfam" id="PF05461">
    <property type="entry name" value="ApoL"/>
    <property type="match status" value="1"/>
</dbReference>
<comment type="similarity">
    <text evidence="1">Belongs to the apolipoprotein L family.</text>
</comment>
<dbReference type="GO" id="GO:0033093">
    <property type="term" value="C:Weibel-Palade body"/>
    <property type="evidence" value="ECO:0007669"/>
    <property type="project" value="Ensembl"/>
</dbReference>
<proteinExistence type="inferred from homology"/>
<dbReference type="AlphaFoldDB" id="A0A8D0DP02"/>
<feature type="transmembrane region" description="Helical" evidence="2">
    <location>
        <begin position="85"/>
        <end position="110"/>
    </location>
</feature>
<dbReference type="GO" id="GO:0016020">
    <property type="term" value="C:membrane"/>
    <property type="evidence" value="ECO:0007669"/>
    <property type="project" value="TreeGrafter"/>
</dbReference>
<dbReference type="GO" id="GO:0045601">
    <property type="term" value="P:regulation of endothelial cell differentiation"/>
    <property type="evidence" value="ECO:0007669"/>
    <property type="project" value="TreeGrafter"/>
</dbReference>
<organism evidence="3 4">
    <name type="scientific">Salvator merianae</name>
    <name type="common">Argentine black and white tegu</name>
    <name type="synonym">Tupinambis merianae</name>
    <dbReference type="NCBI Taxonomy" id="96440"/>
    <lineage>
        <taxon>Eukaryota</taxon>
        <taxon>Metazoa</taxon>
        <taxon>Chordata</taxon>
        <taxon>Craniata</taxon>
        <taxon>Vertebrata</taxon>
        <taxon>Euteleostomi</taxon>
        <taxon>Lepidosauria</taxon>
        <taxon>Squamata</taxon>
        <taxon>Bifurcata</taxon>
        <taxon>Unidentata</taxon>
        <taxon>Episquamata</taxon>
        <taxon>Laterata</taxon>
        <taxon>Teiioidea</taxon>
        <taxon>Teiidae</taxon>
        <taxon>Salvator</taxon>
    </lineage>
</organism>
<dbReference type="InterPro" id="IPR008405">
    <property type="entry name" value="ApoL"/>
</dbReference>
<keyword evidence="2" id="KW-0812">Transmembrane</keyword>
<dbReference type="Ensembl" id="ENSSMRT00000021212.1">
    <property type="protein sequence ID" value="ENSSMRP00000018122.1"/>
    <property type="gene ID" value="ENSSMRG00000014100.1"/>
</dbReference>
<dbReference type="OMA" id="AMDEVCE"/>
<dbReference type="GO" id="GO:0008289">
    <property type="term" value="F:lipid binding"/>
    <property type="evidence" value="ECO:0007669"/>
    <property type="project" value="InterPro"/>
</dbReference>
<keyword evidence="2" id="KW-0472">Membrane</keyword>
<evidence type="ECO:0000313" key="3">
    <source>
        <dbReference type="Ensembl" id="ENSSMRP00000018122.1"/>
    </source>
</evidence>
<keyword evidence="2" id="KW-1133">Transmembrane helix</keyword>
<reference evidence="3" key="1">
    <citation type="submission" date="2025-08" db="UniProtKB">
        <authorList>
            <consortium name="Ensembl"/>
        </authorList>
    </citation>
    <scope>IDENTIFICATION</scope>
</reference>